<evidence type="ECO:0000256" key="8">
    <source>
        <dbReference type="ARBA" id="ARBA00023163"/>
    </source>
</evidence>
<dbReference type="SUPFAM" id="SSF48403">
    <property type="entry name" value="Ankyrin repeat"/>
    <property type="match status" value="1"/>
</dbReference>
<dbReference type="InterPro" id="IPR044817">
    <property type="entry name" value="SBP-like"/>
</dbReference>
<dbReference type="InterPro" id="IPR004333">
    <property type="entry name" value="SBP_dom"/>
</dbReference>
<feature type="region of interest" description="Disordered" evidence="11">
    <location>
        <begin position="212"/>
        <end position="233"/>
    </location>
</feature>
<dbReference type="Proteomes" id="UP000289340">
    <property type="component" value="Chromosome 15"/>
</dbReference>
<feature type="domain" description="SBP-type" evidence="13">
    <location>
        <begin position="145"/>
        <end position="222"/>
    </location>
</feature>
<dbReference type="SUPFAM" id="SSF103612">
    <property type="entry name" value="SBT domain"/>
    <property type="match status" value="1"/>
</dbReference>
<organism evidence="15 16">
    <name type="scientific">Glycine soja</name>
    <name type="common">Wild soybean</name>
    <dbReference type="NCBI Taxonomy" id="3848"/>
    <lineage>
        <taxon>Eukaryota</taxon>
        <taxon>Viridiplantae</taxon>
        <taxon>Streptophyta</taxon>
        <taxon>Embryophyta</taxon>
        <taxon>Tracheophyta</taxon>
        <taxon>Spermatophyta</taxon>
        <taxon>Magnoliopsida</taxon>
        <taxon>eudicotyledons</taxon>
        <taxon>Gunneridae</taxon>
        <taxon>Pentapetalae</taxon>
        <taxon>rosids</taxon>
        <taxon>fabids</taxon>
        <taxon>Fabales</taxon>
        <taxon>Fabaceae</taxon>
        <taxon>Papilionoideae</taxon>
        <taxon>50 kb inversion clade</taxon>
        <taxon>NPAAA clade</taxon>
        <taxon>indigoferoid/millettioid clade</taxon>
        <taxon>Phaseoleae</taxon>
        <taxon>Glycine</taxon>
        <taxon>Glycine subgen. Soja</taxon>
    </lineage>
</organism>
<dbReference type="PANTHER" id="PTHR31251">
    <property type="entry name" value="SQUAMOSA PROMOTER-BINDING-LIKE PROTEIN 4"/>
    <property type="match status" value="1"/>
</dbReference>
<dbReference type="GO" id="GO:0005634">
    <property type="term" value="C:nucleus"/>
    <property type="evidence" value="ECO:0007669"/>
    <property type="project" value="UniProtKB-SubCell"/>
</dbReference>
<protein>
    <submittedName>
        <fullName evidence="14">Squamosa promoter-binding-like protein 12 isoform A</fullName>
    </submittedName>
    <submittedName>
        <fullName evidence="15">Squamosa promoter-binding-like protein 12 isoform B</fullName>
    </submittedName>
</protein>
<dbReference type="FunFam" id="4.10.1100.10:FF:000001">
    <property type="entry name" value="Squamosa promoter-binding-like protein 14"/>
    <property type="match status" value="1"/>
</dbReference>
<keyword evidence="8" id="KW-0804">Transcription</keyword>
<keyword evidence="16" id="KW-1185">Reference proteome</keyword>
<reference evidence="15 16" key="1">
    <citation type="submission" date="2018-09" db="EMBL/GenBank/DDBJ databases">
        <title>A high-quality reference genome of wild soybean provides a powerful tool to mine soybean genomes.</title>
        <authorList>
            <person name="Xie M."/>
            <person name="Chung C.Y.L."/>
            <person name="Li M.-W."/>
            <person name="Wong F.-L."/>
            <person name="Chan T.-F."/>
            <person name="Lam H.-M."/>
        </authorList>
    </citation>
    <scope>NUCLEOTIDE SEQUENCE [LARGE SCALE GENOMIC DNA]</scope>
    <source>
        <strain evidence="16">cv. W05</strain>
        <tissue evidence="15">Hypocotyl of etiolated seedlings</tissue>
    </source>
</reference>
<evidence type="ECO:0000256" key="11">
    <source>
        <dbReference type="SAM" id="MobiDB-lite"/>
    </source>
</evidence>
<keyword evidence="12" id="KW-1133">Transmembrane helix</keyword>
<name>A0A445GVF7_GLYSO</name>
<keyword evidence="12" id="KW-0472">Membrane</keyword>
<evidence type="ECO:0000256" key="6">
    <source>
        <dbReference type="ARBA" id="ARBA00023015"/>
    </source>
</evidence>
<keyword evidence="12" id="KW-0812">Transmembrane</keyword>
<dbReference type="PROSITE" id="PS51141">
    <property type="entry name" value="ZF_SBP"/>
    <property type="match status" value="1"/>
</dbReference>
<dbReference type="EMBL" id="QZWG01000015">
    <property type="protein sequence ID" value="RZB65280.1"/>
    <property type="molecule type" value="Genomic_DNA"/>
</dbReference>
<evidence type="ECO:0000256" key="1">
    <source>
        <dbReference type="ARBA" id="ARBA00004123"/>
    </source>
</evidence>
<evidence type="ECO:0000256" key="2">
    <source>
        <dbReference type="ARBA" id="ARBA00004202"/>
    </source>
</evidence>
<evidence type="ECO:0000256" key="5">
    <source>
        <dbReference type="ARBA" id="ARBA00022833"/>
    </source>
</evidence>
<feature type="transmembrane region" description="Helical" evidence="12">
    <location>
        <begin position="1013"/>
        <end position="1031"/>
    </location>
</feature>
<feature type="region of interest" description="Disordered" evidence="11">
    <location>
        <begin position="465"/>
        <end position="496"/>
    </location>
</feature>
<keyword evidence="5" id="KW-0862">Zinc</keyword>
<evidence type="ECO:0000259" key="13">
    <source>
        <dbReference type="PROSITE" id="PS51141"/>
    </source>
</evidence>
<keyword evidence="7" id="KW-0238">DNA-binding</keyword>
<dbReference type="PANTHER" id="PTHR31251:SF86">
    <property type="entry name" value="SQUAMOSA PROMOTER-BINDING-LIKE PROTEIN 1"/>
    <property type="match status" value="1"/>
</dbReference>
<keyword evidence="3" id="KW-0479">Metal-binding</keyword>
<evidence type="ECO:0000313" key="14">
    <source>
        <dbReference type="EMBL" id="RZB65280.1"/>
    </source>
</evidence>
<evidence type="ECO:0000313" key="15">
    <source>
        <dbReference type="EMBL" id="RZB65281.1"/>
    </source>
</evidence>
<comment type="subcellular location">
    <subcellularLocation>
        <location evidence="2">Cell membrane</location>
        <topology evidence="2">Peripheral membrane protein</topology>
    </subcellularLocation>
    <subcellularLocation>
        <location evidence="1">Nucleus</location>
    </subcellularLocation>
</comment>
<evidence type="ECO:0000256" key="3">
    <source>
        <dbReference type="ARBA" id="ARBA00022723"/>
    </source>
</evidence>
<dbReference type="InterPro" id="IPR036770">
    <property type="entry name" value="Ankyrin_rpt-contain_sf"/>
</dbReference>
<sequence length="1054" mass="116534">MEARLEGKNQYLYGPVVPEMKSVGKRTLEWDLNDWKWDGDLFTARQLNSVPSDCRSRELFPADPEILVSGDASNNLSSAYDDVNLGEGKRELEKRRRGVIDEGGVEMNDGAGSLNLNLGGQVYPIMEGEEKSGKKTKLTASTSSRAVCQVEDCRADLSNVKDYHRRHKVCDMHSKATQALVGNVMQRFCQQCSRFHVLQEFDEGKRSCRRRLAGHNKRRRKTHPDATVVNGGSLNEEKGSSYLLMSLLRILSNMHYSRLDSSGASNQVVVASYGGCGANGSDNMRNQDVLSHLLRNLASLTGTINGRNIVSLLEGSQDLVKAGTSGAAQNVPNTNSNGPEPSSPLYSSIKMDDGLIHRNPPESLVQCETTPANDMAKECIASGNDEVGSLKSPSVPLSTNVLLSMDSLPPQSIAAQTTVGRIGLSNIDLNNVYDDVQDYVENTRNCRPPLPSGNGSLDHPLLVQCDSLKSSPPQTSRNSDSTSTQSPSSSSGEAQSRTDRIVFKLFGKAPNDFPHALRSQILNWLSHSPTEIESYIRPGCIMLTIYLRLENSAWEELCYNLGPSLRKLAASNDCFWRTGWIYTRVQHSVAFLYNGQVVLDAPLRLKSPQSCQILCVKPLAVSASSCAQFVLKGFNFLLSNSRLLCALEGKYLVQDNCYDLIDSVDAANGHHELQHLRFSCHVPNVTGRGFIEVEDNGLSSCSFPFIVAEQEICSEICKLENVIEAAETADDIQIKTKLMEEKTQALYFIQEMGWLLHRSRVKVRLGPVAPVQDNFHFNRFMWLVGFSMDHDWCAVMKKLLNIVFEGTVDTGDHASVELALLEMGLLHKAVKRNFRPMVELLLKFVPVKASDGGDSNEKQINKSPDRFLFRPDTVGPARLTPLHVAASMHGSENVLDALTDDPGMVGSEAWKSAQDATGLTPYDYASLRGYYSYIQLVQRKTSNTCKNPQHVLDIPGNLVDSNTKQKQSDGHRSSKVLSLQTEKIETTAMRHCGLCQQKLVYGGMRRALVFRPAMLSMVAIAAVCVCVALLFKSSPKVYYVFQPFSWESLEYGSI</sequence>
<dbReference type="InterPro" id="IPR036893">
    <property type="entry name" value="SBP_sf"/>
</dbReference>
<evidence type="ECO:0000313" key="16">
    <source>
        <dbReference type="Proteomes" id="UP000289340"/>
    </source>
</evidence>
<dbReference type="GO" id="GO:0008270">
    <property type="term" value="F:zinc ion binding"/>
    <property type="evidence" value="ECO:0007669"/>
    <property type="project" value="UniProtKB-KW"/>
</dbReference>
<accession>A0A445GVF7</accession>
<dbReference type="GO" id="GO:0005886">
    <property type="term" value="C:plasma membrane"/>
    <property type="evidence" value="ECO:0007669"/>
    <property type="project" value="UniProtKB-SubCell"/>
</dbReference>
<dbReference type="EMBL" id="QZWG01000015">
    <property type="protein sequence ID" value="RZB65281.1"/>
    <property type="molecule type" value="Genomic_DNA"/>
</dbReference>
<keyword evidence="9" id="KW-0539">Nucleus</keyword>
<evidence type="ECO:0000256" key="4">
    <source>
        <dbReference type="ARBA" id="ARBA00022771"/>
    </source>
</evidence>
<keyword evidence="4 10" id="KW-0863">Zinc-finger</keyword>
<proteinExistence type="predicted"/>
<feature type="compositionally biased region" description="Low complexity" evidence="11">
    <location>
        <begin position="474"/>
        <end position="495"/>
    </location>
</feature>
<dbReference type="GO" id="GO:0003677">
    <property type="term" value="F:DNA binding"/>
    <property type="evidence" value="ECO:0007669"/>
    <property type="project" value="UniProtKB-KW"/>
</dbReference>
<feature type="compositionally biased region" description="Basic residues" evidence="11">
    <location>
        <begin position="212"/>
        <end position="222"/>
    </location>
</feature>
<dbReference type="Gene3D" id="4.10.1100.10">
    <property type="entry name" value="Transcription factor, SBP-box domain"/>
    <property type="match status" value="1"/>
</dbReference>
<evidence type="ECO:0000256" key="12">
    <source>
        <dbReference type="SAM" id="Phobius"/>
    </source>
</evidence>
<dbReference type="Pfam" id="PF03110">
    <property type="entry name" value="SBP"/>
    <property type="match status" value="1"/>
</dbReference>
<evidence type="ECO:0000256" key="7">
    <source>
        <dbReference type="ARBA" id="ARBA00023125"/>
    </source>
</evidence>
<dbReference type="Pfam" id="PF26102">
    <property type="entry name" value="Ig_SPL7"/>
    <property type="match status" value="1"/>
</dbReference>
<evidence type="ECO:0000256" key="10">
    <source>
        <dbReference type="PROSITE-ProRule" id="PRU00470"/>
    </source>
</evidence>
<evidence type="ECO:0000256" key="9">
    <source>
        <dbReference type="ARBA" id="ARBA00023242"/>
    </source>
</evidence>
<comment type="caution">
    <text evidence="15">The sequence shown here is derived from an EMBL/GenBank/DDBJ whole genome shotgun (WGS) entry which is preliminary data.</text>
</comment>
<dbReference type="AlphaFoldDB" id="A0A445GVF7"/>
<keyword evidence="6" id="KW-0805">Transcription regulation</keyword>
<gene>
    <name evidence="15" type="ORF">D0Y65_041364</name>
</gene>
<dbReference type="Gene3D" id="1.25.40.20">
    <property type="entry name" value="Ankyrin repeat-containing domain"/>
    <property type="match status" value="1"/>
</dbReference>